<reference evidence="11 12" key="1">
    <citation type="submission" date="2018-04" db="EMBL/GenBank/DDBJ databases">
        <title>The genome of golden apple snail Pomacea canaliculata provides insight into stress tolerance and invasive adaptation.</title>
        <authorList>
            <person name="Liu C."/>
            <person name="Liu B."/>
            <person name="Ren Y."/>
            <person name="Zhang Y."/>
            <person name="Wang H."/>
            <person name="Li S."/>
            <person name="Jiang F."/>
            <person name="Yin L."/>
            <person name="Zhang G."/>
            <person name="Qian W."/>
            <person name="Fan W."/>
        </authorList>
    </citation>
    <scope>NUCLEOTIDE SEQUENCE [LARGE SCALE GENOMIC DNA]</scope>
    <source>
        <strain evidence="11">SZHN2017</strain>
        <tissue evidence="11">Muscle</tissue>
    </source>
</reference>
<dbReference type="SMART" id="SM00194">
    <property type="entry name" value="PTPc"/>
    <property type="match status" value="1"/>
</dbReference>
<feature type="region of interest" description="Disordered" evidence="7">
    <location>
        <begin position="459"/>
        <end position="478"/>
    </location>
</feature>
<keyword evidence="2" id="KW-0732">Signal</keyword>
<evidence type="ECO:0000256" key="6">
    <source>
        <dbReference type="ARBA" id="ARBA00051722"/>
    </source>
</evidence>
<comment type="catalytic activity">
    <reaction evidence="6">
        <text>O-phospho-L-tyrosyl-[protein] + H2O = L-tyrosyl-[protein] + phosphate</text>
        <dbReference type="Rhea" id="RHEA:10684"/>
        <dbReference type="Rhea" id="RHEA-COMP:10136"/>
        <dbReference type="Rhea" id="RHEA-COMP:20101"/>
        <dbReference type="ChEBI" id="CHEBI:15377"/>
        <dbReference type="ChEBI" id="CHEBI:43474"/>
        <dbReference type="ChEBI" id="CHEBI:46858"/>
        <dbReference type="ChEBI" id="CHEBI:61978"/>
        <dbReference type="EC" id="3.1.3.48"/>
    </reaction>
</comment>
<feature type="compositionally biased region" description="Gly residues" evidence="7">
    <location>
        <begin position="1053"/>
        <end position="1062"/>
    </location>
</feature>
<dbReference type="PROSITE" id="PS50055">
    <property type="entry name" value="TYR_PHOSPHATASE_PTP"/>
    <property type="match status" value="1"/>
</dbReference>
<keyword evidence="8" id="KW-1133">Transmembrane helix</keyword>
<evidence type="ECO:0000256" key="3">
    <source>
        <dbReference type="ARBA" id="ARBA00022801"/>
    </source>
</evidence>
<dbReference type="PROSITE" id="PS50056">
    <property type="entry name" value="TYR_PHOSPHATASE_2"/>
    <property type="match status" value="1"/>
</dbReference>
<keyword evidence="4" id="KW-0904">Protein phosphatase</keyword>
<dbReference type="PRINTS" id="PR00700">
    <property type="entry name" value="PRTYPHPHTASE"/>
</dbReference>
<proteinExistence type="predicted"/>
<evidence type="ECO:0008006" key="13">
    <source>
        <dbReference type="Google" id="ProtNLM"/>
    </source>
</evidence>
<comment type="caution">
    <text evidence="11">The sequence shown here is derived from an EMBL/GenBank/DDBJ whole genome shotgun (WGS) entry which is preliminary data.</text>
</comment>
<keyword evidence="3" id="KW-0378">Hydrolase</keyword>
<organism evidence="11 12">
    <name type="scientific">Pomacea canaliculata</name>
    <name type="common">Golden apple snail</name>
    <dbReference type="NCBI Taxonomy" id="400727"/>
    <lineage>
        <taxon>Eukaryota</taxon>
        <taxon>Metazoa</taxon>
        <taxon>Spiralia</taxon>
        <taxon>Lophotrochozoa</taxon>
        <taxon>Mollusca</taxon>
        <taxon>Gastropoda</taxon>
        <taxon>Caenogastropoda</taxon>
        <taxon>Architaenioglossa</taxon>
        <taxon>Ampullarioidea</taxon>
        <taxon>Ampullariidae</taxon>
        <taxon>Pomacea</taxon>
    </lineage>
</organism>
<dbReference type="InterPro" id="IPR000242">
    <property type="entry name" value="PTP_cat"/>
</dbReference>
<feature type="region of interest" description="Disordered" evidence="7">
    <location>
        <begin position="367"/>
        <end position="447"/>
    </location>
</feature>
<gene>
    <name evidence="11" type="ORF">C0Q70_17475</name>
</gene>
<dbReference type="InterPro" id="IPR000387">
    <property type="entry name" value="Tyr_Pase_dom"/>
</dbReference>
<dbReference type="PROSITE" id="PS00383">
    <property type="entry name" value="TYR_PHOSPHATASE_1"/>
    <property type="match status" value="1"/>
</dbReference>
<evidence type="ECO:0000259" key="10">
    <source>
        <dbReference type="PROSITE" id="PS50056"/>
    </source>
</evidence>
<keyword evidence="8" id="KW-0812">Transmembrane</keyword>
<dbReference type="InterPro" id="IPR013783">
    <property type="entry name" value="Ig-like_fold"/>
</dbReference>
<name>A0A2T7NKI9_POMCA</name>
<comment type="subcellular location">
    <subcellularLocation>
        <location evidence="1">Membrane</location>
        <topology evidence="1">Single-pass membrane protein</topology>
    </subcellularLocation>
</comment>
<feature type="region of interest" description="Disordered" evidence="7">
    <location>
        <begin position="486"/>
        <end position="522"/>
    </location>
</feature>
<keyword evidence="5 8" id="KW-0472">Membrane</keyword>
<dbReference type="InterPro" id="IPR016130">
    <property type="entry name" value="Tyr_Pase_AS"/>
</dbReference>
<evidence type="ECO:0000259" key="9">
    <source>
        <dbReference type="PROSITE" id="PS50055"/>
    </source>
</evidence>
<evidence type="ECO:0000256" key="5">
    <source>
        <dbReference type="ARBA" id="ARBA00023136"/>
    </source>
</evidence>
<dbReference type="SUPFAM" id="SSF49265">
    <property type="entry name" value="Fibronectin type III"/>
    <property type="match status" value="1"/>
</dbReference>
<dbReference type="EMBL" id="PZQS01000011">
    <property type="protein sequence ID" value="PVD21676.1"/>
    <property type="molecule type" value="Genomic_DNA"/>
</dbReference>
<dbReference type="GO" id="GO:0016020">
    <property type="term" value="C:membrane"/>
    <property type="evidence" value="ECO:0007669"/>
    <property type="project" value="UniProtKB-SubCell"/>
</dbReference>
<dbReference type="STRING" id="400727.A0A2T7NKI9"/>
<dbReference type="Gene3D" id="2.60.40.10">
    <property type="entry name" value="Immunoglobulins"/>
    <property type="match status" value="1"/>
</dbReference>
<feature type="compositionally biased region" description="Polar residues" evidence="7">
    <location>
        <begin position="422"/>
        <end position="433"/>
    </location>
</feature>
<protein>
    <recommendedName>
        <fullName evidence="13">Protein-tyrosine-phosphatase</fullName>
    </recommendedName>
</protein>
<feature type="domain" description="Tyrosine-protein phosphatase" evidence="9">
    <location>
        <begin position="764"/>
        <end position="976"/>
    </location>
</feature>
<dbReference type="CDD" id="cd00047">
    <property type="entry name" value="PTPc"/>
    <property type="match status" value="1"/>
</dbReference>
<feature type="compositionally biased region" description="Polar residues" evidence="7">
    <location>
        <begin position="395"/>
        <end position="407"/>
    </location>
</feature>
<evidence type="ECO:0000256" key="7">
    <source>
        <dbReference type="SAM" id="MobiDB-lite"/>
    </source>
</evidence>
<dbReference type="SMART" id="SM00404">
    <property type="entry name" value="PTPc_motif"/>
    <property type="match status" value="1"/>
</dbReference>
<dbReference type="InterPro" id="IPR003595">
    <property type="entry name" value="Tyr_Pase_cat"/>
</dbReference>
<feature type="transmembrane region" description="Helical" evidence="8">
    <location>
        <begin position="631"/>
        <end position="654"/>
    </location>
</feature>
<evidence type="ECO:0000313" key="11">
    <source>
        <dbReference type="EMBL" id="PVD21676.1"/>
    </source>
</evidence>
<dbReference type="Pfam" id="PF00102">
    <property type="entry name" value="Y_phosphatase"/>
    <property type="match status" value="1"/>
</dbReference>
<feature type="compositionally biased region" description="Low complexity" evidence="7">
    <location>
        <begin position="408"/>
        <end position="421"/>
    </location>
</feature>
<dbReference type="PANTHER" id="PTHR19134">
    <property type="entry name" value="RECEPTOR-TYPE TYROSINE-PROTEIN PHOSPHATASE"/>
    <property type="match status" value="1"/>
</dbReference>
<feature type="domain" description="Tyrosine specific protein phosphatases" evidence="10">
    <location>
        <begin position="896"/>
        <end position="967"/>
    </location>
</feature>
<dbReference type="AlphaFoldDB" id="A0A2T7NKI9"/>
<feature type="compositionally biased region" description="Polar residues" evidence="7">
    <location>
        <begin position="486"/>
        <end position="507"/>
    </location>
</feature>
<evidence type="ECO:0000256" key="1">
    <source>
        <dbReference type="ARBA" id="ARBA00004167"/>
    </source>
</evidence>
<dbReference type="InterPro" id="IPR050348">
    <property type="entry name" value="Protein-Tyr_Phosphatase"/>
</dbReference>
<dbReference type="Proteomes" id="UP000245119">
    <property type="component" value="Linkage Group LG11"/>
</dbReference>
<dbReference type="InterPro" id="IPR003961">
    <property type="entry name" value="FN3_dom"/>
</dbReference>
<evidence type="ECO:0000313" key="12">
    <source>
        <dbReference type="Proteomes" id="UP000245119"/>
    </source>
</evidence>
<dbReference type="PANTHER" id="PTHR19134:SF559">
    <property type="entry name" value="TYROSINE-PROTEIN PHOSPHATASE DOMAIN-CONTAINING PROTEIN"/>
    <property type="match status" value="1"/>
</dbReference>
<dbReference type="SUPFAM" id="SSF52799">
    <property type="entry name" value="(Phosphotyrosine protein) phosphatases II"/>
    <property type="match status" value="1"/>
</dbReference>
<dbReference type="CDD" id="cd00063">
    <property type="entry name" value="FN3"/>
    <property type="match status" value="1"/>
</dbReference>
<dbReference type="InterPro" id="IPR029021">
    <property type="entry name" value="Prot-tyrosine_phosphatase-like"/>
</dbReference>
<dbReference type="Gene3D" id="3.90.190.10">
    <property type="entry name" value="Protein tyrosine phosphatase superfamily"/>
    <property type="match status" value="1"/>
</dbReference>
<dbReference type="GO" id="GO:0004725">
    <property type="term" value="F:protein tyrosine phosphatase activity"/>
    <property type="evidence" value="ECO:0007669"/>
    <property type="project" value="UniProtKB-EC"/>
</dbReference>
<sequence length="1083" mass="119367">MEDMLKALMFCSGKRDVERSCFHLTCTQIFDLTGQTYSQGMEPLPLAPGPTARSAMVCGLQAGRSYVLGLSSRSLTGDDSVPITAVFTTDHDKPEKPATPKVVSRSLTTVVISIRPVTSSRGPVTAYDIYVEVAELSEKEKVDAGFPRSPRGIVDGDEDGMYYVRKGKPGTERTAIVPDSQSSTFPRQGELIEVVRSRGNTSSLTSLMNRNGTYLPTAAKFFPVGNATESEQSGVADQQNGTTNVQNGTEHMPIETKNLRSGMENLLNGSSNREQSILGKNATDTLDEVGKEGLSTLPFLIEKGRPDVQKWGVRIKPEEFATKAGLPSTTLAGFKPPANNSATVGSPNATTLVSGLAKMLLPGISDSEMAGNVTTQDEHSSSSGKSNILEKETSPAKTRSGRTTVMQSPSNSPVSPVQVRSISFSLRGEQQQVSSPSSIPSLLPPLNPAVTEITERGAALSSGDQGAGAAATEENGGLKLEELTKGVTSPQLNDSTTTQPSLLSATRRTNDTDTEAEADNDVVMNRNVTRLWSRDPLRNRRGVDQNPPPGRIQARLGPERIKGEAVFVIGDDAMYGGYKNSALRPDGRYNVYLVANSFWNGANKFAASDPVTVLMPREITVYHAYARNARFVNAVVIIFFVVAALFLALTVSLWDGCMRWQHRRRQLTELHEPEFKYAYNMPPSGASADVSPASFRSHLSGIELQPAVDERKWSETYNLSQRRHIVMGRNLLPPEQFIELPAQEISGKGERNYFPYGVPVPTTITPFHDRSNFRRSISEDSTWGNYIVAQSPFDEGSSVNLWRLIYHQNVSTVVVLSRTIEDGTRKCHQYWPDIGKIKLGKFKISLVDQFPFADFTERVFSVQRTRLRNKRSLQVRHFTFLGWPEKGVPINPIPLLELRDRVRQTYMMTTGPVLVHCDTGSGRSAVFVALDMLLATYSSNGEISVFNTVSALRAERPHMIQTFHQYVFLYDAVFEHQHAGNTVMGDNFRECYQMLVKRNPVTGRSYLRDQFLLLRLVSTHDLQSKDGRNVPDLIPRCEQSTARQPRRHRHRGAGGARGGPVGNLGSRRNAFFVDSYPGAITTC</sequence>
<dbReference type="InterPro" id="IPR036116">
    <property type="entry name" value="FN3_sf"/>
</dbReference>
<feature type="region of interest" description="Disordered" evidence="7">
    <location>
        <begin position="536"/>
        <end position="556"/>
    </location>
</feature>
<feature type="compositionally biased region" description="Low complexity" evidence="7">
    <location>
        <begin position="467"/>
        <end position="477"/>
    </location>
</feature>
<evidence type="ECO:0000256" key="4">
    <source>
        <dbReference type="ARBA" id="ARBA00022912"/>
    </source>
</evidence>
<evidence type="ECO:0000256" key="8">
    <source>
        <dbReference type="SAM" id="Phobius"/>
    </source>
</evidence>
<feature type="region of interest" description="Disordered" evidence="7">
    <location>
        <begin position="1038"/>
        <end position="1062"/>
    </location>
</feature>
<keyword evidence="12" id="KW-1185">Reference proteome</keyword>
<accession>A0A2T7NKI9</accession>
<evidence type="ECO:0000256" key="2">
    <source>
        <dbReference type="ARBA" id="ARBA00022729"/>
    </source>
</evidence>